<dbReference type="GO" id="GO:0005886">
    <property type="term" value="C:plasma membrane"/>
    <property type="evidence" value="ECO:0007669"/>
    <property type="project" value="UniProtKB-SubCell"/>
</dbReference>
<proteinExistence type="inferred from homology"/>
<feature type="transmembrane region" description="Helical" evidence="7">
    <location>
        <begin position="68"/>
        <end position="87"/>
    </location>
</feature>
<evidence type="ECO:0000313" key="9">
    <source>
        <dbReference type="EMBL" id="MBD0413903.1"/>
    </source>
</evidence>
<keyword evidence="6 7" id="KW-0472">Membrane</keyword>
<evidence type="ECO:0000256" key="4">
    <source>
        <dbReference type="ARBA" id="ARBA00022692"/>
    </source>
</evidence>
<comment type="caution">
    <text evidence="9">The sequence shown here is derived from an EMBL/GenBank/DDBJ whole genome shotgun (WGS) entry which is preliminary data.</text>
</comment>
<evidence type="ECO:0000256" key="6">
    <source>
        <dbReference type="ARBA" id="ARBA00023136"/>
    </source>
</evidence>
<keyword evidence="4 7" id="KW-0812">Transmembrane</keyword>
<sequence length="256" mass="26689">MTLSLGLGTRKYGPFLLSLVVLAAIWEIVGRTANILTLPPLSSVLVAFGKLWSSGAVTAPLFDSTMALLTGLAISLTLGSAIGIGMGMSRVIDVAIGPYVKAGLSAPLIAFVPVFLMIFGIGSETRIATVVAFSIFIVATNAATAMRTIDDRLLEMGRSFGASRWAIFRDIRLPAGAPYFVAGLRLGVARGVKGLINGEVLIAIIGLGGLVKKYGTVFSMDQLYAVILLIVLYASVAVGGVTLLSNLLVKDKANTA</sequence>
<evidence type="ECO:0000256" key="5">
    <source>
        <dbReference type="ARBA" id="ARBA00022989"/>
    </source>
</evidence>
<feature type="transmembrane region" description="Helical" evidence="7">
    <location>
        <begin position="127"/>
        <end position="149"/>
    </location>
</feature>
<keyword evidence="3" id="KW-1003">Cell membrane</keyword>
<dbReference type="Pfam" id="PF00528">
    <property type="entry name" value="BPD_transp_1"/>
    <property type="match status" value="1"/>
</dbReference>
<dbReference type="PANTHER" id="PTHR30151:SF0">
    <property type="entry name" value="ABC TRANSPORTER PERMEASE PROTEIN MJ0413-RELATED"/>
    <property type="match status" value="1"/>
</dbReference>
<evidence type="ECO:0000256" key="3">
    <source>
        <dbReference type="ARBA" id="ARBA00022475"/>
    </source>
</evidence>
<keyword evidence="2 7" id="KW-0813">Transport</keyword>
<dbReference type="GO" id="GO:0055085">
    <property type="term" value="P:transmembrane transport"/>
    <property type="evidence" value="ECO:0007669"/>
    <property type="project" value="InterPro"/>
</dbReference>
<reference evidence="9" key="1">
    <citation type="submission" date="2020-09" db="EMBL/GenBank/DDBJ databases">
        <title>Genome seq and assembly of Tianweitania sp.</title>
        <authorList>
            <person name="Chhetri G."/>
        </authorList>
    </citation>
    <scope>NUCLEOTIDE SEQUENCE</scope>
    <source>
        <strain evidence="9">Rool2</strain>
    </source>
</reference>
<protein>
    <submittedName>
        <fullName evidence="9">ABC transporter permease subunit</fullName>
    </submittedName>
</protein>
<gene>
    <name evidence="9" type="ORF">ICI42_04470</name>
</gene>
<evidence type="ECO:0000256" key="1">
    <source>
        <dbReference type="ARBA" id="ARBA00004651"/>
    </source>
</evidence>
<feature type="transmembrane region" description="Helical" evidence="7">
    <location>
        <begin position="223"/>
        <end position="249"/>
    </location>
</feature>
<accession>A0A8J6PTP7</accession>
<evidence type="ECO:0000256" key="7">
    <source>
        <dbReference type="RuleBase" id="RU363032"/>
    </source>
</evidence>
<organism evidence="9 10">
    <name type="scientific">Oryzicola mucosus</name>
    <dbReference type="NCBI Taxonomy" id="2767425"/>
    <lineage>
        <taxon>Bacteria</taxon>
        <taxon>Pseudomonadati</taxon>
        <taxon>Pseudomonadota</taxon>
        <taxon>Alphaproteobacteria</taxon>
        <taxon>Hyphomicrobiales</taxon>
        <taxon>Phyllobacteriaceae</taxon>
        <taxon>Oryzicola</taxon>
    </lineage>
</organism>
<dbReference type="PROSITE" id="PS50928">
    <property type="entry name" value="ABC_TM1"/>
    <property type="match status" value="1"/>
</dbReference>
<dbReference type="Proteomes" id="UP000643405">
    <property type="component" value="Unassembled WGS sequence"/>
</dbReference>
<feature type="transmembrane region" description="Helical" evidence="7">
    <location>
        <begin position="194"/>
        <end position="211"/>
    </location>
</feature>
<dbReference type="AlphaFoldDB" id="A0A8J6PTP7"/>
<dbReference type="SUPFAM" id="SSF161098">
    <property type="entry name" value="MetI-like"/>
    <property type="match status" value="1"/>
</dbReference>
<evidence type="ECO:0000259" key="8">
    <source>
        <dbReference type="PROSITE" id="PS50928"/>
    </source>
</evidence>
<comment type="subcellular location">
    <subcellularLocation>
        <location evidence="1 7">Cell membrane</location>
        <topology evidence="1 7">Multi-pass membrane protein</topology>
    </subcellularLocation>
</comment>
<dbReference type="EMBL" id="JACVVX010000001">
    <property type="protein sequence ID" value="MBD0413903.1"/>
    <property type="molecule type" value="Genomic_DNA"/>
</dbReference>
<feature type="domain" description="ABC transmembrane type-1" evidence="8">
    <location>
        <begin position="61"/>
        <end position="245"/>
    </location>
</feature>
<evidence type="ECO:0000256" key="2">
    <source>
        <dbReference type="ARBA" id="ARBA00022448"/>
    </source>
</evidence>
<dbReference type="PANTHER" id="PTHR30151">
    <property type="entry name" value="ALKANE SULFONATE ABC TRANSPORTER-RELATED, MEMBRANE SUBUNIT"/>
    <property type="match status" value="1"/>
</dbReference>
<comment type="similarity">
    <text evidence="7">Belongs to the binding-protein-dependent transport system permease family.</text>
</comment>
<feature type="transmembrane region" description="Helical" evidence="7">
    <location>
        <begin position="99"/>
        <end position="121"/>
    </location>
</feature>
<evidence type="ECO:0000313" key="10">
    <source>
        <dbReference type="Proteomes" id="UP000643405"/>
    </source>
</evidence>
<dbReference type="InterPro" id="IPR000515">
    <property type="entry name" value="MetI-like"/>
</dbReference>
<feature type="transmembrane region" description="Helical" evidence="7">
    <location>
        <begin position="12"/>
        <end position="29"/>
    </location>
</feature>
<dbReference type="CDD" id="cd06261">
    <property type="entry name" value="TM_PBP2"/>
    <property type="match status" value="1"/>
</dbReference>
<dbReference type="RefSeq" id="WP_188163299.1">
    <property type="nucleotide sequence ID" value="NZ_JACVVX010000001.1"/>
</dbReference>
<dbReference type="InterPro" id="IPR035906">
    <property type="entry name" value="MetI-like_sf"/>
</dbReference>
<keyword evidence="10" id="KW-1185">Reference proteome</keyword>
<name>A0A8J6PTP7_9HYPH</name>
<dbReference type="Gene3D" id="1.10.3720.10">
    <property type="entry name" value="MetI-like"/>
    <property type="match status" value="1"/>
</dbReference>
<keyword evidence="5 7" id="KW-1133">Transmembrane helix</keyword>